<feature type="signal peptide" evidence="1">
    <location>
        <begin position="1"/>
        <end position="20"/>
    </location>
</feature>
<reference evidence="2 3" key="1">
    <citation type="submission" date="2019-04" db="EMBL/GenBank/DDBJ databases">
        <title>Niastella caeni sp. nov., isolated from activated sludge.</title>
        <authorList>
            <person name="Sheng M."/>
        </authorList>
    </citation>
    <scope>NUCLEOTIDE SEQUENCE [LARGE SCALE GENOMIC DNA]</scope>
    <source>
        <strain evidence="2 3">HX-2-15</strain>
    </source>
</reference>
<keyword evidence="1" id="KW-0732">Signal</keyword>
<gene>
    <name evidence="2" type="ORF">FAM09_10920</name>
</gene>
<evidence type="ECO:0000313" key="3">
    <source>
        <dbReference type="Proteomes" id="UP000306918"/>
    </source>
</evidence>
<dbReference type="Proteomes" id="UP000306918">
    <property type="component" value="Unassembled WGS sequence"/>
</dbReference>
<evidence type="ECO:0008006" key="4">
    <source>
        <dbReference type="Google" id="ProtNLM"/>
    </source>
</evidence>
<feature type="chain" id="PRO_5020309708" description="Carboxypeptidase regulatory-like domain-containing protein" evidence="1">
    <location>
        <begin position="21"/>
        <end position="224"/>
    </location>
</feature>
<dbReference type="PROSITE" id="PS51257">
    <property type="entry name" value="PROKAR_LIPOPROTEIN"/>
    <property type="match status" value="1"/>
</dbReference>
<keyword evidence="3" id="KW-1185">Reference proteome</keyword>
<name>A0A4S8HYH1_9BACT</name>
<sequence>MKSIQTYIYSILLTCFTVAACNKYKAFSGESTISGHAYLVDNVSGALPVPLTNQTIYINTGTDTSTYLFQVKTDEVGFFTFNALSDKEDYTIFTRSIKEGIEYKGAKGVGKSELEDERETIKLEVVPSYTNGMYVLFVDNLGGPLPKQPFRVYTSKVAAMADSAKYATHDTVTSDQGAFILFNVKSVKYYFVAKNTFAGTEYKLFDSTSVPASGIKKDTIYLKQ</sequence>
<dbReference type="OrthoDB" id="669007at2"/>
<dbReference type="EMBL" id="STFF01000002">
    <property type="protein sequence ID" value="THU40371.1"/>
    <property type="molecule type" value="Genomic_DNA"/>
</dbReference>
<dbReference type="RefSeq" id="WP_136577124.1">
    <property type="nucleotide sequence ID" value="NZ_STFF01000002.1"/>
</dbReference>
<comment type="caution">
    <text evidence="2">The sequence shown here is derived from an EMBL/GenBank/DDBJ whole genome shotgun (WGS) entry which is preliminary data.</text>
</comment>
<evidence type="ECO:0000256" key="1">
    <source>
        <dbReference type="SAM" id="SignalP"/>
    </source>
</evidence>
<dbReference type="AlphaFoldDB" id="A0A4S8HYH1"/>
<proteinExistence type="predicted"/>
<organism evidence="2 3">
    <name type="scientific">Niastella caeni</name>
    <dbReference type="NCBI Taxonomy" id="2569763"/>
    <lineage>
        <taxon>Bacteria</taxon>
        <taxon>Pseudomonadati</taxon>
        <taxon>Bacteroidota</taxon>
        <taxon>Chitinophagia</taxon>
        <taxon>Chitinophagales</taxon>
        <taxon>Chitinophagaceae</taxon>
        <taxon>Niastella</taxon>
    </lineage>
</organism>
<accession>A0A4S8HYH1</accession>
<protein>
    <recommendedName>
        <fullName evidence="4">Carboxypeptidase regulatory-like domain-containing protein</fullName>
    </recommendedName>
</protein>
<evidence type="ECO:0000313" key="2">
    <source>
        <dbReference type="EMBL" id="THU40371.1"/>
    </source>
</evidence>